<protein>
    <recommendedName>
        <fullName evidence="3">N-acetyltransferase domain-containing protein</fullName>
    </recommendedName>
</protein>
<dbReference type="Proteomes" id="UP000467249">
    <property type="component" value="Chromosome"/>
</dbReference>
<dbReference type="Gene3D" id="3.40.630.30">
    <property type="match status" value="1"/>
</dbReference>
<evidence type="ECO:0000313" key="1">
    <source>
        <dbReference type="EMBL" id="BBZ77419.1"/>
    </source>
</evidence>
<evidence type="ECO:0008006" key="3">
    <source>
        <dbReference type="Google" id="ProtNLM"/>
    </source>
</evidence>
<proteinExistence type="predicted"/>
<gene>
    <name evidence="1" type="ORF">MANY_27560</name>
</gene>
<dbReference type="EMBL" id="AP022620">
    <property type="protein sequence ID" value="BBZ77419.1"/>
    <property type="molecule type" value="Genomic_DNA"/>
</dbReference>
<dbReference type="KEGG" id="many:MANY_27560"/>
<accession>A0A6N4W8Q7</accession>
<sequence length="59" mass="6785">MSDAGYPQAHLWVISANLRARRFYETMGWRADGRERVELIGNSSVHEVGYLTDLVVHPR</sequence>
<reference evidence="1 2" key="1">
    <citation type="journal article" date="2019" name="Emerg. Microbes Infect.">
        <title>Comprehensive subspecies identification of 175 nontuberculous mycobacteria species based on 7547 genomic profiles.</title>
        <authorList>
            <person name="Matsumoto Y."/>
            <person name="Kinjo T."/>
            <person name="Motooka D."/>
            <person name="Nabeya D."/>
            <person name="Jung N."/>
            <person name="Uechi K."/>
            <person name="Horii T."/>
            <person name="Iida T."/>
            <person name="Fujita J."/>
            <person name="Nakamura S."/>
        </authorList>
    </citation>
    <scope>NUCLEOTIDE SEQUENCE [LARGE SCALE GENOMIC DNA]</scope>
    <source>
        <strain evidence="1 2">JCM 30275</strain>
    </source>
</reference>
<keyword evidence="2" id="KW-1185">Reference proteome</keyword>
<dbReference type="SUPFAM" id="SSF55729">
    <property type="entry name" value="Acyl-CoA N-acyltransferases (Nat)"/>
    <property type="match status" value="1"/>
</dbReference>
<dbReference type="RefSeq" id="WP_246224306.1">
    <property type="nucleotide sequence ID" value="NZ_AP022620.1"/>
</dbReference>
<dbReference type="AlphaFoldDB" id="A0A6N4W8Q7"/>
<name>A0A6N4W8Q7_9MYCO</name>
<evidence type="ECO:0000313" key="2">
    <source>
        <dbReference type="Proteomes" id="UP000467249"/>
    </source>
</evidence>
<organism evidence="1 2">
    <name type="scientific">Mycolicibacterium anyangense</name>
    <dbReference type="NCBI Taxonomy" id="1431246"/>
    <lineage>
        <taxon>Bacteria</taxon>
        <taxon>Bacillati</taxon>
        <taxon>Actinomycetota</taxon>
        <taxon>Actinomycetes</taxon>
        <taxon>Mycobacteriales</taxon>
        <taxon>Mycobacteriaceae</taxon>
        <taxon>Mycolicibacterium</taxon>
    </lineage>
</organism>
<dbReference type="InterPro" id="IPR016181">
    <property type="entry name" value="Acyl_CoA_acyltransferase"/>
</dbReference>